<dbReference type="RefSeq" id="WP_336348919.1">
    <property type="nucleotide sequence ID" value="NZ_JAZAQL010000001.1"/>
</dbReference>
<keyword evidence="3" id="KW-1185">Reference proteome</keyword>
<gene>
    <name evidence="2" type="ORF">ACFQGB_03470</name>
</gene>
<protein>
    <submittedName>
        <fullName evidence="2">Uncharacterized protein</fullName>
    </submittedName>
</protein>
<organism evidence="2 3">
    <name type="scientific">Halorubellus litoreus</name>
    <dbReference type="NCBI Taxonomy" id="755308"/>
    <lineage>
        <taxon>Archaea</taxon>
        <taxon>Methanobacteriati</taxon>
        <taxon>Methanobacteriota</taxon>
        <taxon>Stenosarchaea group</taxon>
        <taxon>Halobacteria</taxon>
        <taxon>Halobacteriales</taxon>
        <taxon>Halorubellaceae</taxon>
        <taxon>Halorubellus</taxon>
    </lineage>
</organism>
<dbReference type="InterPro" id="IPR058307">
    <property type="entry name" value="DUF7994"/>
</dbReference>
<feature type="transmembrane region" description="Helical" evidence="1">
    <location>
        <begin position="37"/>
        <end position="53"/>
    </location>
</feature>
<keyword evidence="1" id="KW-0812">Transmembrane</keyword>
<name>A0ABD5VBP2_9EURY</name>
<comment type="caution">
    <text evidence="2">The sequence shown here is derived from an EMBL/GenBank/DDBJ whole genome shotgun (WGS) entry which is preliminary data.</text>
</comment>
<keyword evidence="1" id="KW-1133">Transmembrane helix</keyword>
<dbReference type="Pfam" id="PF25957">
    <property type="entry name" value="DUF7994"/>
    <property type="match status" value="1"/>
</dbReference>
<keyword evidence="1" id="KW-0472">Membrane</keyword>
<accession>A0ABD5VBP2</accession>
<evidence type="ECO:0000313" key="2">
    <source>
        <dbReference type="EMBL" id="MFC6951913.1"/>
    </source>
</evidence>
<reference evidence="2 3" key="1">
    <citation type="journal article" date="2019" name="Int. J. Syst. Evol. Microbiol.">
        <title>The Global Catalogue of Microorganisms (GCM) 10K type strain sequencing project: providing services to taxonomists for standard genome sequencing and annotation.</title>
        <authorList>
            <consortium name="The Broad Institute Genomics Platform"/>
            <consortium name="The Broad Institute Genome Sequencing Center for Infectious Disease"/>
            <person name="Wu L."/>
            <person name="Ma J."/>
        </authorList>
    </citation>
    <scope>NUCLEOTIDE SEQUENCE [LARGE SCALE GENOMIC DNA]</scope>
    <source>
        <strain evidence="2 3">GX26</strain>
    </source>
</reference>
<sequence length="134" mass="13719">MRQSLFAWFGVLLLLVPAAFAAMFGWRAALGQSTMPLFAVAGVLAVLAGRVAAVELGGVSVSWRYLLGSAYGLVAVGNLLGVPATLSAADATAGLVSAGAAVVVSLCIGFMGIDIARDGRHFEIRGNVERVLSL</sequence>
<dbReference type="Proteomes" id="UP001596395">
    <property type="component" value="Unassembled WGS sequence"/>
</dbReference>
<feature type="transmembrane region" description="Helical" evidence="1">
    <location>
        <begin position="92"/>
        <end position="113"/>
    </location>
</feature>
<dbReference type="AlphaFoldDB" id="A0ABD5VBP2"/>
<dbReference type="EMBL" id="JBHSXN010000001">
    <property type="protein sequence ID" value="MFC6951913.1"/>
    <property type="molecule type" value="Genomic_DNA"/>
</dbReference>
<evidence type="ECO:0000313" key="3">
    <source>
        <dbReference type="Proteomes" id="UP001596395"/>
    </source>
</evidence>
<proteinExistence type="predicted"/>
<evidence type="ECO:0000256" key="1">
    <source>
        <dbReference type="SAM" id="Phobius"/>
    </source>
</evidence>
<feature type="transmembrane region" description="Helical" evidence="1">
    <location>
        <begin position="65"/>
        <end position="86"/>
    </location>
</feature>